<protein>
    <submittedName>
        <fullName evidence="1">Uncharacterized protein</fullName>
    </submittedName>
</protein>
<dbReference type="AlphaFoldDB" id="A0A6J4QVD2"/>
<gene>
    <name evidence="1" type="ORF">AVDCRST_MAG14-555</name>
</gene>
<name>A0A6J4QVD2_9ACTN</name>
<evidence type="ECO:0000313" key="1">
    <source>
        <dbReference type="EMBL" id="CAA9447542.1"/>
    </source>
</evidence>
<proteinExistence type="predicted"/>
<sequence>MVALRCRCGQEQEIWGEVWWVGGKHDWVFFDDLATSEAYREQLTHCPGCGKQLERRNLNAVKDQA</sequence>
<accession>A0A6J4QVD2</accession>
<dbReference type="EMBL" id="CADCVG010000026">
    <property type="protein sequence ID" value="CAA9447542.1"/>
    <property type="molecule type" value="Genomic_DNA"/>
</dbReference>
<reference evidence="1" key="1">
    <citation type="submission" date="2020-02" db="EMBL/GenBank/DDBJ databases">
        <authorList>
            <person name="Meier V. D."/>
        </authorList>
    </citation>
    <scope>NUCLEOTIDE SEQUENCE</scope>
    <source>
        <strain evidence="1">AVDCRST_MAG14</strain>
    </source>
</reference>
<organism evidence="1">
    <name type="scientific">uncultured Rubrobacteraceae bacterium</name>
    <dbReference type="NCBI Taxonomy" id="349277"/>
    <lineage>
        <taxon>Bacteria</taxon>
        <taxon>Bacillati</taxon>
        <taxon>Actinomycetota</taxon>
        <taxon>Rubrobacteria</taxon>
        <taxon>Rubrobacterales</taxon>
        <taxon>Rubrobacteraceae</taxon>
        <taxon>environmental samples</taxon>
    </lineage>
</organism>